<comment type="caution">
    <text evidence="14">The sequence shown here is derived from an EMBL/GenBank/DDBJ whole genome shotgun (WGS) entry which is preliminary data.</text>
</comment>
<comment type="catalytic activity">
    <reaction evidence="12">
        <text>2'-deoxyribonucleotide-(2'-deoxyribose 5'-phosphate)-2'-deoxyribonucleotide-DNA = a 3'-end 2'-deoxyribonucleotide-(2,3-dehydro-2,3-deoxyribose 5'-phosphate)-DNA + a 5'-end 5'-phospho-2'-deoxyribonucleoside-DNA + H(+)</text>
        <dbReference type="Rhea" id="RHEA:66592"/>
        <dbReference type="Rhea" id="RHEA-COMP:13180"/>
        <dbReference type="Rhea" id="RHEA-COMP:16897"/>
        <dbReference type="Rhea" id="RHEA-COMP:17067"/>
        <dbReference type="ChEBI" id="CHEBI:15378"/>
        <dbReference type="ChEBI" id="CHEBI:136412"/>
        <dbReference type="ChEBI" id="CHEBI:157695"/>
        <dbReference type="ChEBI" id="CHEBI:167181"/>
        <dbReference type="EC" id="4.2.99.18"/>
    </reaction>
</comment>
<organism evidence="14">
    <name type="scientific">Candidatus Caldatribacterium californiense</name>
    <dbReference type="NCBI Taxonomy" id="1454726"/>
    <lineage>
        <taxon>Bacteria</taxon>
        <taxon>Pseudomonadati</taxon>
        <taxon>Atribacterota</taxon>
        <taxon>Atribacteria</taxon>
        <taxon>Atribacterales</taxon>
        <taxon>Candidatus Caldatribacteriaceae</taxon>
        <taxon>Candidatus Caldatribacterium</taxon>
    </lineage>
</organism>
<dbReference type="InterPro" id="IPR005759">
    <property type="entry name" value="Nth"/>
</dbReference>
<comment type="function">
    <text evidence="12">DNA repair enzyme that has both DNA N-glycosylase activity and AP-lyase activity. The DNA N-glycosylase activity releases various damaged pyrimidines from DNA by cleaving the N-glycosidic bond, leaving an AP (apurinic/apyrimidinic) site. The AP-lyase activity cleaves the phosphodiester bond 3' to the AP site by a beta-elimination, leaving a 3'-terminal unsaturated sugar and a product with a terminal 5'-phosphate.</text>
</comment>
<dbReference type="EC" id="4.2.99.18" evidence="12"/>
<protein>
    <recommendedName>
        <fullName evidence="12">Endonuclease III</fullName>
        <ecNumber evidence="12">4.2.99.18</ecNumber>
    </recommendedName>
    <alternativeName>
        <fullName evidence="12">DNA-(apurinic or apyrimidinic site) lyase</fullName>
    </alternativeName>
</protein>
<feature type="binding site" evidence="12">
    <location>
        <position position="202"/>
    </location>
    <ligand>
        <name>[4Fe-4S] cluster</name>
        <dbReference type="ChEBI" id="CHEBI:49883"/>
    </ligand>
</feature>
<keyword evidence="11 12" id="KW-0326">Glycosidase</keyword>
<dbReference type="SUPFAM" id="SSF48150">
    <property type="entry name" value="DNA-glycosylase"/>
    <property type="match status" value="1"/>
</dbReference>
<keyword evidence="8 12" id="KW-0238">DNA-binding</keyword>
<keyword evidence="2 12" id="KW-0004">4Fe-4S</keyword>
<keyword evidence="9 12" id="KW-0234">DNA repair</keyword>
<keyword evidence="3 12" id="KW-0479">Metal-binding</keyword>
<evidence type="ECO:0000256" key="11">
    <source>
        <dbReference type="ARBA" id="ARBA00023295"/>
    </source>
</evidence>
<dbReference type="EMBL" id="DTEN01000069">
    <property type="protein sequence ID" value="HGI74391.1"/>
    <property type="molecule type" value="Genomic_DNA"/>
</dbReference>
<keyword evidence="10 12" id="KW-0456">Lyase</keyword>
<dbReference type="FunFam" id="1.10.340.30:FF:000001">
    <property type="entry name" value="Endonuclease III"/>
    <property type="match status" value="1"/>
</dbReference>
<dbReference type="NCBIfam" id="TIGR01083">
    <property type="entry name" value="nth"/>
    <property type="match status" value="1"/>
</dbReference>
<keyword evidence="14" id="KW-0540">Nuclease</keyword>
<feature type="binding site" evidence="12">
    <location>
        <position position="196"/>
    </location>
    <ligand>
        <name>[4Fe-4S] cluster</name>
        <dbReference type="ChEBI" id="CHEBI:49883"/>
    </ligand>
</feature>
<dbReference type="GO" id="GO:0003677">
    <property type="term" value="F:DNA binding"/>
    <property type="evidence" value="ECO:0007669"/>
    <property type="project" value="UniProtKB-UniRule"/>
</dbReference>
<keyword evidence="14" id="KW-0255">Endonuclease</keyword>
<name>A0A7V3YKR9_9BACT</name>
<comment type="similarity">
    <text evidence="1 12">Belongs to the Nth/MutY family.</text>
</comment>
<reference evidence="14" key="1">
    <citation type="journal article" date="2020" name="mSystems">
        <title>Genome- and Community-Level Interaction Insights into Carbon Utilization and Element Cycling Functions of Hydrothermarchaeota in Hydrothermal Sediment.</title>
        <authorList>
            <person name="Zhou Z."/>
            <person name="Liu Y."/>
            <person name="Xu W."/>
            <person name="Pan J."/>
            <person name="Luo Z.H."/>
            <person name="Li M."/>
        </authorList>
    </citation>
    <scope>NUCLEOTIDE SEQUENCE [LARGE SCALE GENOMIC DNA]</scope>
    <source>
        <strain evidence="14">SpSt-716</strain>
    </source>
</reference>
<evidence type="ECO:0000256" key="10">
    <source>
        <dbReference type="ARBA" id="ARBA00023239"/>
    </source>
</evidence>
<dbReference type="Pfam" id="PF00730">
    <property type="entry name" value="HhH-GPD"/>
    <property type="match status" value="1"/>
</dbReference>
<dbReference type="InterPro" id="IPR011257">
    <property type="entry name" value="DNA_glycosylase"/>
</dbReference>
<evidence type="ECO:0000259" key="13">
    <source>
        <dbReference type="SMART" id="SM00478"/>
    </source>
</evidence>
<evidence type="ECO:0000256" key="12">
    <source>
        <dbReference type="HAMAP-Rule" id="MF_00942"/>
    </source>
</evidence>
<feature type="domain" description="HhH-GPD" evidence="13">
    <location>
        <begin position="37"/>
        <end position="184"/>
    </location>
</feature>
<dbReference type="PROSITE" id="PS01155">
    <property type="entry name" value="ENDONUCLEASE_III_2"/>
    <property type="match status" value="1"/>
</dbReference>
<evidence type="ECO:0000256" key="5">
    <source>
        <dbReference type="ARBA" id="ARBA00022801"/>
    </source>
</evidence>
<proteinExistence type="inferred from homology"/>
<evidence type="ECO:0000256" key="9">
    <source>
        <dbReference type="ARBA" id="ARBA00023204"/>
    </source>
</evidence>
<keyword evidence="5 12" id="KW-0378">Hydrolase</keyword>
<dbReference type="InterPro" id="IPR003265">
    <property type="entry name" value="HhH-GPD_domain"/>
</dbReference>
<gene>
    <name evidence="12 14" type="primary">nth</name>
    <name evidence="14" type="ORF">ENU96_01735</name>
</gene>
<evidence type="ECO:0000256" key="7">
    <source>
        <dbReference type="ARBA" id="ARBA00023014"/>
    </source>
</evidence>
<feature type="binding site" evidence="12">
    <location>
        <position position="193"/>
    </location>
    <ligand>
        <name>[4Fe-4S] cluster</name>
        <dbReference type="ChEBI" id="CHEBI:49883"/>
    </ligand>
</feature>
<evidence type="ECO:0000313" key="14">
    <source>
        <dbReference type="EMBL" id="HGI74391.1"/>
    </source>
</evidence>
<dbReference type="GO" id="GO:0046872">
    <property type="term" value="F:metal ion binding"/>
    <property type="evidence" value="ECO:0007669"/>
    <property type="project" value="UniProtKB-KW"/>
</dbReference>
<keyword evidence="6 12" id="KW-0408">Iron</keyword>
<dbReference type="PIRSF" id="PIRSF001435">
    <property type="entry name" value="Nth"/>
    <property type="match status" value="1"/>
</dbReference>
<comment type="cofactor">
    <cofactor evidence="12">
        <name>[4Fe-4S] cluster</name>
        <dbReference type="ChEBI" id="CHEBI:49883"/>
    </cofactor>
    <text evidence="12">Binds 1 [4Fe-4S] cluster.</text>
</comment>
<dbReference type="InterPro" id="IPR023170">
    <property type="entry name" value="HhH_base_excis_C"/>
</dbReference>
<dbReference type="GO" id="GO:0006285">
    <property type="term" value="P:base-excision repair, AP site formation"/>
    <property type="evidence" value="ECO:0007669"/>
    <property type="project" value="TreeGrafter"/>
</dbReference>
<dbReference type="Gene3D" id="1.10.340.30">
    <property type="entry name" value="Hypothetical protein, domain 2"/>
    <property type="match status" value="1"/>
</dbReference>
<dbReference type="Gene3D" id="1.10.1670.10">
    <property type="entry name" value="Helix-hairpin-Helix base-excision DNA repair enzymes (C-terminal)"/>
    <property type="match status" value="1"/>
</dbReference>
<accession>A0A7V3YKR9</accession>
<keyword evidence="4 12" id="KW-0227">DNA damage</keyword>
<evidence type="ECO:0000256" key="3">
    <source>
        <dbReference type="ARBA" id="ARBA00022723"/>
    </source>
</evidence>
<evidence type="ECO:0000256" key="8">
    <source>
        <dbReference type="ARBA" id="ARBA00023125"/>
    </source>
</evidence>
<dbReference type="InterPro" id="IPR000445">
    <property type="entry name" value="HhH_motif"/>
</dbReference>
<dbReference type="AlphaFoldDB" id="A0A7V3YKR9"/>
<dbReference type="PANTHER" id="PTHR10359:SF18">
    <property type="entry name" value="ENDONUCLEASE III"/>
    <property type="match status" value="1"/>
</dbReference>
<evidence type="ECO:0000256" key="2">
    <source>
        <dbReference type="ARBA" id="ARBA00022485"/>
    </source>
</evidence>
<dbReference type="GO" id="GO:0140078">
    <property type="term" value="F:class I DNA-(apurinic or apyrimidinic site) endonuclease activity"/>
    <property type="evidence" value="ECO:0007669"/>
    <property type="project" value="UniProtKB-EC"/>
</dbReference>
<dbReference type="GO" id="GO:0019104">
    <property type="term" value="F:DNA N-glycosylase activity"/>
    <property type="evidence" value="ECO:0007669"/>
    <property type="project" value="UniProtKB-UniRule"/>
</dbReference>
<evidence type="ECO:0000256" key="6">
    <source>
        <dbReference type="ARBA" id="ARBA00023004"/>
    </source>
</evidence>
<keyword evidence="7 12" id="KW-0411">Iron-sulfur</keyword>
<dbReference type="PANTHER" id="PTHR10359">
    <property type="entry name" value="A/G-SPECIFIC ADENINE GLYCOSYLASE/ENDONUCLEASE III"/>
    <property type="match status" value="1"/>
</dbReference>
<evidence type="ECO:0000256" key="1">
    <source>
        <dbReference type="ARBA" id="ARBA00008343"/>
    </source>
</evidence>
<dbReference type="InterPro" id="IPR004036">
    <property type="entry name" value="Endonuclease-III-like_CS2"/>
</dbReference>
<sequence length="209" mass="23444">MEERIGAILHRLKERFPDARLLLEFRNPFELLIATILAAQARDEKVNEVTRKLFSAFPTPRDLAEAPEEEVAKFVQPLNYARKKAAFIKKVSQALVARFGGEVPASLEELVQLPGVGRKTANVVLANAFGIPAIPVDTHVGRVAQRIGLTRAQNPDRIEEDLRTLIPQNQWIRASHLLGFLGRFICQAKRPDCRTCPITDLCAYPEKTL</sequence>
<dbReference type="GO" id="GO:0051539">
    <property type="term" value="F:4 iron, 4 sulfur cluster binding"/>
    <property type="evidence" value="ECO:0007669"/>
    <property type="project" value="UniProtKB-UniRule"/>
</dbReference>
<feature type="binding site" evidence="12">
    <location>
        <position position="186"/>
    </location>
    <ligand>
        <name>[4Fe-4S] cluster</name>
        <dbReference type="ChEBI" id="CHEBI:49883"/>
    </ligand>
</feature>
<dbReference type="SMART" id="SM00478">
    <property type="entry name" value="ENDO3c"/>
    <property type="match status" value="1"/>
</dbReference>
<dbReference type="CDD" id="cd00056">
    <property type="entry name" value="ENDO3c"/>
    <property type="match status" value="1"/>
</dbReference>
<dbReference type="FunFam" id="1.10.1670.10:FF:000001">
    <property type="entry name" value="Endonuclease III"/>
    <property type="match status" value="1"/>
</dbReference>
<dbReference type="Pfam" id="PF00633">
    <property type="entry name" value="HHH"/>
    <property type="match status" value="1"/>
</dbReference>
<evidence type="ECO:0000256" key="4">
    <source>
        <dbReference type="ARBA" id="ARBA00022763"/>
    </source>
</evidence>
<dbReference type="HAMAP" id="MF_00942">
    <property type="entry name" value="Nth"/>
    <property type="match status" value="1"/>
</dbReference>